<evidence type="ECO:0000313" key="3">
    <source>
        <dbReference type="Proteomes" id="UP001208570"/>
    </source>
</evidence>
<sequence length="336" mass="38965">MTSVVVKVFCASLTLTLVPYMWISFVIYRYPNKYRPPASANVKTVGLPIAIDEPLMKSLGVPPTQFAELTRNNVDKFVFVTAITSDHYLECKDAIASIQKYHPGYTVILYDLGLHDFEIKQVNQFCDVVYRKFNYYKYPPHVRYLRNYAFKPAIIQEVLSTELGLFWFDASVRLLTNLRNAYSQLVNNSGFLQFWHSPHTNHAVTNPQLYKYIPTDIDRQTRVETRAAGAVFWYRTRKVYFGVFYWWLVCALEPNCIAPPGSTLQCDFKKYGKRRYAGCHRYDMSVLGVLVSNMFGYDVDRYTAKDGNVLVLVRRASRVYTLQYCADVDKPNKVLK</sequence>
<keyword evidence="3" id="KW-1185">Reference proteome</keyword>
<dbReference type="AlphaFoldDB" id="A0AAD9JZW9"/>
<keyword evidence="1" id="KW-1133">Transmembrane helix</keyword>
<proteinExistence type="predicted"/>
<evidence type="ECO:0000313" key="2">
    <source>
        <dbReference type="EMBL" id="KAK2162334.1"/>
    </source>
</evidence>
<dbReference type="EMBL" id="JAODUP010000100">
    <property type="protein sequence ID" value="KAK2162334.1"/>
    <property type="molecule type" value="Genomic_DNA"/>
</dbReference>
<dbReference type="InterPro" id="IPR012444">
    <property type="entry name" value="DUF1647"/>
</dbReference>
<dbReference type="Proteomes" id="UP001208570">
    <property type="component" value="Unassembled WGS sequence"/>
</dbReference>
<dbReference type="PANTHER" id="PTHR31389">
    <property type="entry name" value="LD39211P"/>
    <property type="match status" value="1"/>
</dbReference>
<name>A0AAD9JZW9_9ANNE</name>
<comment type="caution">
    <text evidence="2">The sequence shown here is derived from an EMBL/GenBank/DDBJ whole genome shotgun (WGS) entry which is preliminary data.</text>
</comment>
<organism evidence="2 3">
    <name type="scientific">Paralvinella palmiformis</name>
    <dbReference type="NCBI Taxonomy" id="53620"/>
    <lineage>
        <taxon>Eukaryota</taxon>
        <taxon>Metazoa</taxon>
        <taxon>Spiralia</taxon>
        <taxon>Lophotrochozoa</taxon>
        <taxon>Annelida</taxon>
        <taxon>Polychaeta</taxon>
        <taxon>Sedentaria</taxon>
        <taxon>Canalipalpata</taxon>
        <taxon>Terebellida</taxon>
        <taxon>Terebelliformia</taxon>
        <taxon>Alvinellidae</taxon>
        <taxon>Paralvinella</taxon>
    </lineage>
</organism>
<keyword evidence="1" id="KW-0812">Transmembrane</keyword>
<gene>
    <name evidence="2" type="ORF">LSH36_100g05039</name>
</gene>
<reference evidence="2" key="1">
    <citation type="journal article" date="2023" name="Mol. Biol. Evol.">
        <title>Third-Generation Sequencing Reveals the Adaptive Role of the Epigenome in Three Deep-Sea Polychaetes.</title>
        <authorList>
            <person name="Perez M."/>
            <person name="Aroh O."/>
            <person name="Sun Y."/>
            <person name="Lan Y."/>
            <person name="Juniper S.K."/>
            <person name="Young C.R."/>
            <person name="Angers B."/>
            <person name="Qian P.Y."/>
        </authorList>
    </citation>
    <scope>NUCLEOTIDE SEQUENCE</scope>
    <source>
        <strain evidence="2">P08H-3</strain>
    </source>
</reference>
<evidence type="ECO:0000256" key="1">
    <source>
        <dbReference type="SAM" id="Phobius"/>
    </source>
</evidence>
<accession>A0AAD9JZW9</accession>
<dbReference type="PANTHER" id="PTHR31389:SF4">
    <property type="entry name" value="LD39211P"/>
    <property type="match status" value="1"/>
</dbReference>
<feature type="transmembrane region" description="Helical" evidence="1">
    <location>
        <begin position="6"/>
        <end position="28"/>
    </location>
</feature>
<dbReference type="Pfam" id="PF07801">
    <property type="entry name" value="DUF1647"/>
    <property type="match status" value="1"/>
</dbReference>
<keyword evidence="1" id="KW-0472">Membrane</keyword>
<protein>
    <submittedName>
        <fullName evidence="2">Uncharacterized protein</fullName>
    </submittedName>
</protein>